<dbReference type="PIRSF" id="PIRSF029171">
    <property type="entry name" value="Esterase_LipA"/>
    <property type="match status" value="1"/>
</dbReference>
<accession>A0ABX8XIE5</accession>
<proteinExistence type="predicted"/>
<feature type="chain" id="PRO_5046602545" evidence="1">
    <location>
        <begin position="25"/>
        <end position="424"/>
    </location>
</feature>
<name>A0ABX8XIE5_9ACTN</name>
<dbReference type="PANTHER" id="PTHR34853">
    <property type="match status" value="1"/>
</dbReference>
<dbReference type="Pfam" id="PF03583">
    <property type="entry name" value="LIP"/>
    <property type="match status" value="1"/>
</dbReference>
<dbReference type="InterPro" id="IPR005152">
    <property type="entry name" value="Lipase_secreted"/>
</dbReference>
<dbReference type="InterPro" id="IPR029058">
    <property type="entry name" value="AB_hydrolase_fold"/>
</dbReference>
<dbReference type="SUPFAM" id="SSF53474">
    <property type="entry name" value="alpha/beta-Hydrolases"/>
    <property type="match status" value="1"/>
</dbReference>
<dbReference type="EMBL" id="CP080647">
    <property type="protein sequence ID" value="QYX75721.1"/>
    <property type="molecule type" value="Genomic_DNA"/>
</dbReference>
<dbReference type="RefSeq" id="WP_220644878.1">
    <property type="nucleotide sequence ID" value="NZ_CP080647.1"/>
</dbReference>
<keyword evidence="3" id="KW-1185">Reference proteome</keyword>
<dbReference type="PANTHER" id="PTHR34853:SF1">
    <property type="entry name" value="LIPASE 5"/>
    <property type="match status" value="1"/>
</dbReference>
<organism evidence="2 3">
    <name type="scientific">Streptomyces akebiae</name>
    <dbReference type="NCBI Taxonomy" id="2865673"/>
    <lineage>
        <taxon>Bacteria</taxon>
        <taxon>Bacillati</taxon>
        <taxon>Actinomycetota</taxon>
        <taxon>Actinomycetes</taxon>
        <taxon>Kitasatosporales</taxon>
        <taxon>Streptomycetaceae</taxon>
        <taxon>Streptomyces</taxon>
    </lineage>
</organism>
<dbReference type="Gene3D" id="3.40.50.1820">
    <property type="entry name" value="alpha/beta hydrolase"/>
    <property type="match status" value="1"/>
</dbReference>
<protein>
    <submittedName>
        <fullName evidence="2">Lipase family protein</fullName>
    </submittedName>
</protein>
<evidence type="ECO:0000313" key="2">
    <source>
        <dbReference type="EMBL" id="QYX75721.1"/>
    </source>
</evidence>
<dbReference type="Gene3D" id="1.10.260.130">
    <property type="match status" value="1"/>
</dbReference>
<evidence type="ECO:0000313" key="3">
    <source>
        <dbReference type="Proteomes" id="UP000827138"/>
    </source>
</evidence>
<sequence>MRRCRVRKATKGVVSFATALLALAAGTGVASATLPPLTVPVLPAPPLSDDAFYVPPSPLPDGKPGEVIRVRDVPLSSYQGAHVQQIMYLSTDLRDRLVPVTGMLLTPLLQKPGNDNPVVVGTPGTRGLDDGCAPSKQADLLEANPSSPDYEVAEYQQLVALGISVVVTDYEGQGTPGDSSYLVGPSEGRNALDAVRAAERINGSGLSSNSPVGIAGYSQGGQGAAWAAELQPAYAPELSLRGVLAGGVPADMLLEVNHLNGNVTGGAGFALSTLVGLNHAYPELDLDGRLTPEGRQIINHVKQSCYIEDFAAFGTTTVGQVTNPDVLSDPAWQRAYRASLLGTRKPGAPAYLYHGTADTIVPIAQGDMLYHDWCARGASVQYEVIPGVEHISGFVAGAPAGIQWLADRLAGKQAVAGCHEVGLP</sequence>
<evidence type="ECO:0000256" key="1">
    <source>
        <dbReference type="SAM" id="SignalP"/>
    </source>
</evidence>
<dbReference type="Proteomes" id="UP000827138">
    <property type="component" value="Chromosome"/>
</dbReference>
<reference evidence="2 3" key="1">
    <citation type="submission" date="2021-08" db="EMBL/GenBank/DDBJ databases">
        <authorList>
            <person name="Ping M."/>
        </authorList>
    </citation>
    <scope>NUCLEOTIDE SEQUENCE [LARGE SCALE GENOMIC DNA]</scope>
    <source>
        <strain evidence="2 3">MG28</strain>
    </source>
</reference>
<feature type="signal peptide" evidence="1">
    <location>
        <begin position="1"/>
        <end position="24"/>
    </location>
</feature>
<keyword evidence="1" id="KW-0732">Signal</keyword>
<gene>
    <name evidence="2" type="ORF">K1J60_03640</name>
</gene>